<feature type="transmembrane region" description="Helical" evidence="1">
    <location>
        <begin position="89"/>
        <end position="111"/>
    </location>
</feature>
<dbReference type="EMBL" id="FOFD01000006">
    <property type="protein sequence ID" value="SER61347.1"/>
    <property type="molecule type" value="Genomic_DNA"/>
</dbReference>
<accession>A0A1H9QLR0</accession>
<evidence type="ECO:0000313" key="2">
    <source>
        <dbReference type="EMBL" id="SER61347.1"/>
    </source>
</evidence>
<gene>
    <name evidence="2" type="ORF">SAMN04489841_4217</name>
</gene>
<keyword evidence="1" id="KW-0812">Transmembrane</keyword>
<feature type="transmembrane region" description="Helical" evidence="1">
    <location>
        <begin position="12"/>
        <end position="30"/>
    </location>
</feature>
<protein>
    <submittedName>
        <fullName evidence="2">Uncharacterized protein</fullName>
    </submittedName>
</protein>
<keyword evidence="1" id="KW-0472">Membrane</keyword>
<reference evidence="3" key="1">
    <citation type="submission" date="2016-10" db="EMBL/GenBank/DDBJ databases">
        <authorList>
            <person name="Varghese N."/>
            <person name="Submissions S."/>
        </authorList>
    </citation>
    <scope>NUCLEOTIDE SEQUENCE [LARGE SCALE GENOMIC DNA]</scope>
    <source>
        <strain evidence="3">DSM 25055</strain>
    </source>
</reference>
<name>A0A1H9QLR0_9EURY</name>
<evidence type="ECO:0000256" key="1">
    <source>
        <dbReference type="SAM" id="Phobius"/>
    </source>
</evidence>
<dbReference type="STRING" id="1186196.SAMN04489841_4217"/>
<feature type="transmembrane region" description="Helical" evidence="1">
    <location>
        <begin position="36"/>
        <end position="57"/>
    </location>
</feature>
<organism evidence="2 3">
    <name type="scientific">Natrinema salaciae</name>
    <dbReference type="NCBI Taxonomy" id="1186196"/>
    <lineage>
        <taxon>Archaea</taxon>
        <taxon>Methanobacteriati</taxon>
        <taxon>Methanobacteriota</taxon>
        <taxon>Stenosarchaea group</taxon>
        <taxon>Halobacteria</taxon>
        <taxon>Halobacteriales</taxon>
        <taxon>Natrialbaceae</taxon>
        <taxon>Natrinema</taxon>
    </lineage>
</organism>
<dbReference type="OrthoDB" id="203413at2157"/>
<feature type="transmembrane region" description="Helical" evidence="1">
    <location>
        <begin position="64"/>
        <end position="83"/>
    </location>
</feature>
<keyword evidence="1" id="KW-1133">Transmembrane helix</keyword>
<dbReference type="Proteomes" id="UP000199114">
    <property type="component" value="Unassembled WGS sequence"/>
</dbReference>
<dbReference type="RefSeq" id="WP_090621360.1">
    <property type="nucleotide sequence ID" value="NZ_FOFD01000006.1"/>
</dbReference>
<sequence length="115" mass="11319">MNATAGPTARSRAIVALILGYFAVLAYATVTNDPLALTVAALGFGVVAIAVGALLYVQAADPGPALLAAAGSLVAGGLLQFVAVLGRSAVADGLSSLLVLLGVGCYVYAVWSRSA</sequence>
<keyword evidence="3" id="KW-1185">Reference proteome</keyword>
<proteinExistence type="predicted"/>
<evidence type="ECO:0000313" key="3">
    <source>
        <dbReference type="Proteomes" id="UP000199114"/>
    </source>
</evidence>
<dbReference type="AlphaFoldDB" id="A0A1H9QLR0"/>